<keyword evidence="2" id="KW-1185">Reference proteome</keyword>
<dbReference type="AlphaFoldDB" id="A0A931I087"/>
<evidence type="ECO:0000313" key="2">
    <source>
        <dbReference type="Proteomes" id="UP000631694"/>
    </source>
</evidence>
<reference evidence="1" key="1">
    <citation type="submission" date="2020-12" db="EMBL/GenBank/DDBJ databases">
        <title>Methylobrevis albus sp. nov., isolated from fresh water lack sediment.</title>
        <authorList>
            <person name="Zou Q."/>
        </authorList>
    </citation>
    <scope>NUCLEOTIDE SEQUENCE</scope>
    <source>
        <strain evidence="1">L22</strain>
    </source>
</reference>
<name>A0A931I087_9HYPH</name>
<dbReference type="Proteomes" id="UP000631694">
    <property type="component" value="Unassembled WGS sequence"/>
</dbReference>
<protein>
    <submittedName>
        <fullName evidence="1">Uncharacterized protein</fullName>
    </submittedName>
</protein>
<sequence length="114" mass="13016">MIIKNDTSLLPAAGFHNFGFINEMRVSRYFDGNGYRPYDLVVSLREDMSSSARVAILSCYGVFDMNVSMSDGLLKSVISIVEVSHHQIETANFRVFDEEESALRFYCKEFLLEI</sequence>
<comment type="caution">
    <text evidence="1">The sequence shown here is derived from an EMBL/GenBank/DDBJ whole genome shotgun (WGS) entry which is preliminary data.</text>
</comment>
<gene>
    <name evidence="1" type="ORF">I5731_03880</name>
</gene>
<proteinExistence type="predicted"/>
<dbReference type="EMBL" id="JADZLT010000040">
    <property type="protein sequence ID" value="MBH0236954.1"/>
    <property type="molecule type" value="Genomic_DNA"/>
</dbReference>
<accession>A0A931I087</accession>
<evidence type="ECO:0000313" key="1">
    <source>
        <dbReference type="EMBL" id="MBH0236954.1"/>
    </source>
</evidence>
<organism evidence="1 2">
    <name type="scientific">Methylobrevis albus</name>
    <dbReference type="NCBI Taxonomy" id="2793297"/>
    <lineage>
        <taxon>Bacteria</taxon>
        <taxon>Pseudomonadati</taxon>
        <taxon>Pseudomonadota</taxon>
        <taxon>Alphaproteobacteria</taxon>
        <taxon>Hyphomicrobiales</taxon>
        <taxon>Pleomorphomonadaceae</taxon>
        <taxon>Methylobrevis</taxon>
    </lineage>
</organism>